<evidence type="ECO:0000256" key="1">
    <source>
        <dbReference type="SAM" id="Phobius"/>
    </source>
</evidence>
<sequence>MFEIFKSMIKEEWRLHSNLFGNNGFSLFPFFIFLFTFFVSLMLPIFSEIFTYAQIALRMHYLFLLLGGMIGVGLMGKEFMNRRFGQASLIAYSSRTLPVSERLIFANFLMKDIVYYFVLYVLPFIAGFALAAALIPKGNFHFPVTLLVLLLTLSLSFMIGLSLVFFLSTIYAHSGKLLTWGLLAGCIFLLFISGNLDSKISYSLPSLSFFLLPSKSCFLLSSGLVIIPSVLSLFFLKVDFPQAKKSFSNSFAMLCKEFVSYRYAAFVAKDFLDLKRSEGGIGKLVFSLLLPAALIWMLLSALGKVLPALNIIILFSLVLGVLSSSMYNWLTEYDIFASYAFLPLKVSDMIRSKLNSYLFLNLVPLIILILLTLKIDPVFLLPALLLFFSISLYMVSILIYLTGLSPSINLYNGRTFAVYTLSVMPLLLVNIVLSMFGPYYVLLNLLLLPPSLYLLGQSFRKWDRTESPRF</sequence>
<accession>A0A0E3LLE5</accession>
<feature type="transmembrane region" description="Helical" evidence="1">
    <location>
        <begin position="308"/>
        <end position="330"/>
    </location>
</feature>
<feature type="transmembrane region" description="Helical" evidence="1">
    <location>
        <begin position="354"/>
        <end position="373"/>
    </location>
</feature>
<feature type="transmembrane region" description="Helical" evidence="1">
    <location>
        <begin position="379"/>
        <end position="404"/>
    </location>
</feature>
<feature type="transmembrane region" description="Helical" evidence="1">
    <location>
        <begin position="216"/>
        <end position="236"/>
    </location>
</feature>
<feature type="transmembrane region" description="Helical" evidence="1">
    <location>
        <begin position="20"/>
        <end position="43"/>
    </location>
</feature>
<dbReference type="KEGG" id="mbw:MSBRW_1878"/>
<evidence type="ECO:0000313" key="2">
    <source>
        <dbReference type="EMBL" id="AKB51131.1"/>
    </source>
</evidence>
<keyword evidence="1" id="KW-0472">Membrane</keyword>
<protein>
    <submittedName>
        <fullName evidence="2">Uncharacterized protein</fullName>
    </submittedName>
</protein>
<keyword evidence="1" id="KW-1133">Transmembrane helix</keyword>
<dbReference type="RefSeq" id="WP_011307799.1">
    <property type="nucleotide sequence ID" value="NZ_CP009526.1"/>
</dbReference>
<dbReference type="Proteomes" id="UP000033038">
    <property type="component" value="Chromosome"/>
</dbReference>
<dbReference type="PATRIC" id="fig|1434109.4.peg.2394"/>
<feature type="transmembrane region" description="Helical" evidence="1">
    <location>
        <begin position="177"/>
        <end position="196"/>
    </location>
</feature>
<keyword evidence="1" id="KW-0812">Transmembrane</keyword>
<feature type="transmembrane region" description="Helical" evidence="1">
    <location>
        <begin position="147"/>
        <end position="170"/>
    </location>
</feature>
<organism evidence="2 3">
    <name type="scientific">Methanosarcina barkeri str. Wiesmoor</name>
    <dbReference type="NCBI Taxonomy" id="1434109"/>
    <lineage>
        <taxon>Archaea</taxon>
        <taxon>Methanobacteriati</taxon>
        <taxon>Methanobacteriota</taxon>
        <taxon>Stenosarchaea group</taxon>
        <taxon>Methanomicrobia</taxon>
        <taxon>Methanosarcinales</taxon>
        <taxon>Methanosarcinaceae</taxon>
        <taxon>Methanosarcina</taxon>
    </lineage>
</organism>
<dbReference type="AlphaFoldDB" id="A0A0E3LLE5"/>
<reference evidence="2 3" key="1">
    <citation type="submission" date="2014-07" db="EMBL/GenBank/DDBJ databases">
        <title>Methanogenic archaea and the global carbon cycle.</title>
        <authorList>
            <person name="Henriksen J.R."/>
            <person name="Luke J."/>
            <person name="Reinhart S."/>
            <person name="Benedict M.N."/>
            <person name="Youngblut N.D."/>
            <person name="Metcalf M.E."/>
            <person name="Whitaker R.J."/>
            <person name="Metcalf W.W."/>
        </authorList>
    </citation>
    <scope>NUCLEOTIDE SEQUENCE [LARGE SCALE GENOMIC DNA]</scope>
    <source>
        <strain evidence="2 3">Wiesmoor</strain>
    </source>
</reference>
<proteinExistence type="predicted"/>
<name>A0A0E3LLE5_METBA</name>
<feature type="transmembrane region" description="Helical" evidence="1">
    <location>
        <begin position="113"/>
        <end position="135"/>
    </location>
</feature>
<feature type="transmembrane region" description="Helical" evidence="1">
    <location>
        <begin position="284"/>
        <end position="302"/>
    </location>
</feature>
<dbReference type="GeneID" id="24823372"/>
<dbReference type="HOGENOM" id="CLU_046089_0_0_2"/>
<feature type="transmembrane region" description="Helical" evidence="1">
    <location>
        <begin position="55"/>
        <end position="76"/>
    </location>
</feature>
<evidence type="ECO:0000313" key="3">
    <source>
        <dbReference type="Proteomes" id="UP000033038"/>
    </source>
</evidence>
<dbReference type="EMBL" id="CP009526">
    <property type="protein sequence ID" value="AKB51131.1"/>
    <property type="molecule type" value="Genomic_DNA"/>
</dbReference>
<gene>
    <name evidence="2" type="ORF">MSBRW_1878</name>
</gene>